<feature type="transmembrane region" description="Helical" evidence="6">
    <location>
        <begin position="155"/>
        <end position="175"/>
    </location>
</feature>
<evidence type="ECO:0000256" key="6">
    <source>
        <dbReference type="SAM" id="Phobius"/>
    </source>
</evidence>
<dbReference type="Gene3D" id="1.20.1250.20">
    <property type="entry name" value="MFS general substrate transporter like domains"/>
    <property type="match status" value="1"/>
</dbReference>
<evidence type="ECO:0000313" key="8">
    <source>
        <dbReference type="EMBL" id="GEN30628.1"/>
    </source>
</evidence>
<dbReference type="AlphaFoldDB" id="A0A511UXY9"/>
<feature type="transmembrane region" description="Helical" evidence="6">
    <location>
        <begin position="288"/>
        <end position="306"/>
    </location>
</feature>
<dbReference type="CDD" id="cd17325">
    <property type="entry name" value="MFS_MdtG_SLC18_like"/>
    <property type="match status" value="1"/>
</dbReference>
<name>A0A511UXY9_9BACI</name>
<feature type="transmembrane region" description="Helical" evidence="6">
    <location>
        <begin position="353"/>
        <end position="371"/>
    </location>
</feature>
<evidence type="ECO:0000256" key="5">
    <source>
        <dbReference type="ARBA" id="ARBA00023136"/>
    </source>
</evidence>
<feature type="transmembrane region" description="Helical" evidence="6">
    <location>
        <begin position="67"/>
        <end position="84"/>
    </location>
</feature>
<dbReference type="SUPFAM" id="SSF103473">
    <property type="entry name" value="MFS general substrate transporter"/>
    <property type="match status" value="1"/>
</dbReference>
<keyword evidence="3 6" id="KW-0812">Transmembrane</keyword>
<comment type="subcellular location">
    <subcellularLocation>
        <location evidence="1">Cell membrane</location>
        <topology evidence="1">Multi-pass membrane protein</topology>
    </subcellularLocation>
</comment>
<dbReference type="Pfam" id="PF07690">
    <property type="entry name" value="MFS_1"/>
    <property type="match status" value="1"/>
</dbReference>
<dbReference type="EMBL" id="BJXW01000009">
    <property type="protein sequence ID" value="GEN30628.1"/>
    <property type="molecule type" value="Genomic_DNA"/>
</dbReference>
<dbReference type="GO" id="GO:0005886">
    <property type="term" value="C:plasma membrane"/>
    <property type="evidence" value="ECO:0007669"/>
    <property type="project" value="UniProtKB-SubCell"/>
</dbReference>
<evidence type="ECO:0000256" key="4">
    <source>
        <dbReference type="ARBA" id="ARBA00022989"/>
    </source>
</evidence>
<evidence type="ECO:0000256" key="1">
    <source>
        <dbReference type="ARBA" id="ARBA00004651"/>
    </source>
</evidence>
<feature type="transmembrane region" description="Helical" evidence="6">
    <location>
        <begin position="200"/>
        <end position="222"/>
    </location>
</feature>
<keyword evidence="4 6" id="KW-1133">Transmembrane helix</keyword>
<feature type="transmembrane region" description="Helical" evidence="6">
    <location>
        <begin position="5"/>
        <end position="28"/>
    </location>
</feature>
<dbReference type="Proteomes" id="UP000321491">
    <property type="component" value="Unassembled WGS sequence"/>
</dbReference>
<evidence type="ECO:0000256" key="3">
    <source>
        <dbReference type="ARBA" id="ARBA00022692"/>
    </source>
</evidence>
<feature type="transmembrane region" description="Helical" evidence="6">
    <location>
        <begin position="262"/>
        <end position="282"/>
    </location>
</feature>
<protein>
    <submittedName>
        <fullName evidence="8">MFS transporter</fullName>
    </submittedName>
</protein>
<evidence type="ECO:0000259" key="7">
    <source>
        <dbReference type="PROSITE" id="PS50850"/>
    </source>
</evidence>
<keyword evidence="5 6" id="KW-0472">Membrane</keyword>
<comment type="caution">
    <text evidence="8">The sequence shown here is derived from an EMBL/GenBank/DDBJ whole genome shotgun (WGS) entry which is preliminary data.</text>
</comment>
<dbReference type="InterPro" id="IPR036259">
    <property type="entry name" value="MFS_trans_sf"/>
</dbReference>
<feature type="domain" description="Major facilitator superfamily (MFS) profile" evidence="7">
    <location>
        <begin position="1"/>
        <end position="377"/>
    </location>
</feature>
<dbReference type="PANTHER" id="PTHR23531:SF1">
    <property type="entry name" value="QUINOLENE RESISTANCE PROTEIN NORA"/>
    <property type="match status" value="1"/>
</dbReference>
<feature type="transmembrane region" description="Helical" evidence="6">
    <location>
        <begin position="234"/>
        <end position="255"/>
    </location>
</feature>
<feature type="transmembrane region" description="Helical" evidence="6">
    <location>
        <begin position="126"/>
        <end position="149"/>
    </location>
</feature>
<feature type="transmembrane region" description="Helical" evidence="6">
    <location>
        <begin position="34"/>
        <end position="55"/>
    </location>
</feature>
<reference evidence="8 9" key="1">
    <citation type="submission" date="2019-07" db="EMBL/GenBank/DDBJ databases">
        <title>Whole genome shotgun sequence of Cerasibacillus quisquiliarum NBRC 102429.</title>
        <authorList>
            <person name="Hosoyama A."/>
            <person name="Uohara A."/>
            <person name="Ohji S."/>
            <person name="Ichikawa N."/>
        </authorList>
    </citation>
    <scope>NUCLEOTIDE SEQUENCE [LARGE SCALE GENOMIC DNA]</scope>
    <source>
        <strain evidence="8 9">NBRC 102429</strain>
    </source>
</reference>
<dbReference type="InterPro" id="IPR020846">
    <property type="entry name" value="MFS_dom"/>
</dbReference>
<accession>A0A511UXY9</accession>
<feature type="transmembrane region" description="Helical" evidence="6">
    <location>
        <begin position="96"/>
        <end position="114"/>
    </location>
</feature>
<dbReference type="GO" id="GO:0022857">
    <property type="term" value="F:transmembrane transporter activity"/>
    <property type="evidence" value="ECO:0007669"/>
    <property type="project" value="InterPro"/>
</dbReference>
<proteinExistence type="predicted"/>
<keyword evidence="9" id="KW-1185">Reference proteome</keyword>
<dbReference type="PROSITE" id="PS50850">
    <property type="entry name" value="MFS"/>
    <property type="match status" value="1"/>
</dbReference>
<keyword evidence="2" id="KW-0813">Transport</keyword>
<dbReference type="PANTHER" id="PTHR23531">
    <property type="entry name" value="QUINOLENE RESISTANCE PROTEIN NORA"/>
    <property type="match status" value="1"/>
</dbReference>
<feature type="transmembrane region" description="Helical" evidence="6">
    <location>
        <begin position="327"/>
        <end position="347"/>
    </location>
</feature>
<evidence type="ECO:0000256" key="2">
    <source>
        <dbReference type="ARBA" id="ARBA00022448"/>
    </source>
</evidence>
<dbReference type="InterPro" id="IPR011701">
    <property type="entry name" value="MFS"/>
</dbReference>
<organism evidence="8 9">
    <name type="scientific">Cerasibacillus quisquiliarum</name>
    <dbReference type="NCBI Taxonomy" id="227865"/>
    <lineage>
        <taxon>Bacteria</taxon>
        <taxon>Bacillati</taxon>
        <taxon>Bacillota</taxon>
        <taxon>Bacilli</taxon>
        <taxon>Bacillales</taxon>
        <taxon>Bacillaceae</taxon>
        <taxon>Cerasibacillus</taxon>
    </lineage>
</organism>
<evidence type="ECO:0000313" key="9">
    <source>
        <dbReference type="Proteomes" id="UP000321491"/>
    </source>
</evidence>
<dbReference type="InterPro" id="IPR052714">
    <property type="entry name" value="MFS_Exporter"/>
</dbReference>
<sequence>MTRMLYIIIVVSFLDTFIQLPIITPYAIDLGASHMLTGAIVAIYSLTNMIGNIVGGHFIDRFGRKQMLLLGVISVAIILLFYPLAQTGMQLLTIRFLHGLAGGVLIPAAFAFIGDQTKKQTRGKTMAFTGASIGIAAILGPALGGAMAAQSKVEHVFIFVSILFVVTSVLIIKYVKDTYTKTDRGKASLRKFFPILKNPFIMQASLAAFALMVSNGTLAFALPLKVEDISLSSAVTGMLLSTFGITALIVFLTPINRIYDRFSPVVLVLTGIGLISASLVVVNYMSNFWVGFIAMIVYGFGFALIFPSMNRMVADATTESNRGKAYGVFYAFFSLGVVAGSTCSGIVSQYLGMPFIFSALVMFMCGLLLFVMTKVTQKDTSCLD</sequence>
<gene>
    <name evidence="8" type="ORF">CQU01_08660</name>
</gene>